<sequence>MTTFREALALLGTSVPDHLTADAEVPVLAGPQAQGDLLVFRRAAPATVEWLPLPAGGLRLVHGEATGNTHWLHAGFGSDGVRWARSTAGPPRLALLHVPDGQTALLIHTDEHGANGIGPGTYAIHRKRELSIPSTAETVTEVRLVTD</sequence>
<dbReference type="RefSeq" id="WP_203933408.1">
    <property type="nucleotide sequence ID" value="NZ_BOPH01000120.1"/>
</dbReference>
<comment type="caution">
    <text evidence="1">The sequence shown here is derived from an EMBL/GenBank/DDBJ whole genome shotgun (WGS) entry which is preliminary data.</text>
</comment>
<protein>
    <submittedName>
        <fullName evidence="1">Uncharacterized protein</fullName>
    </submittedName>
</protein>
<evidence type="ECO:0000313" key="1">
    <source>
        <dbReference type="EMBL" id="GIJ73583.1"/>
    </source>
</evidence>
<organism evidence="1 2">
    <name type="scientific">Virgisporangium ochraceum</name>
    <dbReference type="NCBI Taxonomy" id="65505"/>
    <lineage>
        <taxon>Bacteria</taxon>
        <taxon>Bacillati</taxon>
        <taxon>Actinomycetota</taxon>
        <taxon>Actinomycetes</taxon>
        <taxon>Micromonosporales</taxon>
        <taxon>Micromonosporaceae</taxon>
        <taxon>Virgisporangium</taxon>
    </lineage>
</organism>
<reference evidence="1" key="1">
    <citation type="submission" date="2021-01" db="EMBL/GenBank/DDBJ databases">
        <title>Whole genome shotgun sequence of Virgisporangium ochraceum NBRC 16418.</title>
        <authorList>
            <person name="Komaki H."/>
            <person name="Tamura T."/>
        </authorList>
    </citation>
    <scope>NUCLEOTIDE SEQUENCE</scope>
    <source>
        <strain evidence="1">NBRC 16418</strain>
    </source>
</reference>
<accession>A0A8J4A3J8</accession>
<gene>
    <name evidence="1" type="ORF">Voc01_085000</name>
</gene>
<proteinExistence type="predicted"/>
<dbReference type="AlphaFoldDB" id="A0A8J4A3J8"/>
<evidence type="ECO:0000313" key="2">
    <source>
        <dbReference type="Proteomes" id="UP000635606"/>
    </source>
</evidence>
<name>A0A8J4A3J8_9ACTN</name>
<dbReference type="Proteomes" id="UP000635606">
    <property type="component" value="Unassembled WGS sequence"/>
</dbReference>
<keyword evidence="2" id="KW-1185">Reference proteome</keyword>
<dbReference type="EMBL" id="BOPH01000120">
    <property type="protein sequence ID" value="GIJ73583.1"/>
    <property type="molecule type" value="Genomic_DNA"/>
</dbReference>